<protein>
    <recommendedName>
        <fullName evidence="4">Transmembrane protein</fullName>
    </recommendedName>
</protein>
<reference evidence="3" key="1">
    <citation type="journal article" date="2013" name="J. Plant Res.">
        <title>Effect of fungi and light on seed germination of three Opuntia species from semiarid lands of central Mexico.</title>
        <authorList>
            <person name="Delgado-Sanchez P."/>
            <person name="Jimenez-Bremont J.F."/>
            <person name="Guerrero-Gonzalez Mde L."/>
            <person name="Flores J."/>
        </authorList>
    </citation>
    <scope>NUCLEOTIDE SEQUENCE</scope>
    <source>
        <tissue evidence="3">Cladode</tissue>
    </source>
</reference>
<keyword evidence="1" id="KW-0472">Membrane</keyword>
<evidence type="ECO:0000313" key="3">
    <source>
        <dbReference type="EMBL" id="MBA4629336.1"/>
    </source>
</evidence>
<accession>A0A7C8YXT6</accession>
<dbReference type="EMBL" id="GISG01069329">
    <property type="protein sequence ID" value="MBA4629336.1"/>
    <property type="molecule type" value="Transcribed_RNA"/>
</dbReference>
<dbReference type="AlphaFoldDB" id="A0A7C8YXT6"/>
<evidence type="ECO:0000256" key="2">
    <source>
        <dbReference type="SAM" id="SignalP"/>
    </source>
</evidence>
<dbReference type="GO" id="GO:0016020">
    <property type="term" value="C:membrane"/>
    <property type="evidence" value="ECO:0007669"/>
    <property type="project" value="TreeGrafter"/>
</dbReference>
<feature type="chain" id="PRO_5028321024" description="Transmembrane protein" evidence="2">
    <location>
        <begin position="34"/>
        <end position="333"/>
    </location>
</feature>
<dbReference type="Pfam" id="PF06697">
    <property type="entry name" value="DUF1191"/>
    <property type="match status" value="1"/>
</dbReference>
<keyword evidence="1" id="KW-0812">Transmembrane</keyword>
<feature type="signal peptide" evidence="2">
    <location>
        <begin position="1"/>
        <end position="33"/>
    </location>
</feature>
<reference evidence="3" key="2">
    <citation type="submission" date="2020-07" db="EMBL/GenBank/DDBJ databases">
        <authorList>
            <person name="Vera ALvarez R."/>
            <person name="Arias-Moreno D.M."/>
            <person name="Jimenez-Jacinto V."/>
            <person name="Jimenez-Bremont J.F."/>
            <person name="Swaminathan K."/>
            <person name="Moose S.P."/>
            <person name="Guerrero-Gonzalez M.L."/>
            <person name="Marino-Ramirez L."/>
            <person name="Landsman D."/>
            <person name="Rodriguez-Kessler M."/>
            <person name="Delgado-Sanchez P."/>
        </authorList>
    </citation>
    <scope>NUCLEOTIDE SEQUENCE</scope>
    <source>
        <tissue evidence="3">Cladode</tissue>
    </source>
</reference>
<keyword evidence="1" id="KW-1133">Transmembrane helix</keyword>
<sequence length="333" mass="36914">MYPLPHMGSVFPLFLVVILVLLLIFFPLPLSSSKTEELTTLNIHSARLLDLTIRDYTVKLFDQRNLKTGVSNNVHLPANLSGIEVEFARFRCGSLRRYGAHMKEFHLSKGVNINPCVERVILIRQKLGLNWSTIYYANYNLEGYELVTPILGLLAYNGGDDDQNVSNPNPFELGIVASENPIKVDFTNVTRTRTSKGATGNIPYCATFEGQGKVTLAKMVSPNICAATSHGHFGLVIEAIGPLNPPQYSRRLSQWKVALGSSIGAALGAFLLGLLLIAMFVKAKKRSKLEEMVRRAYEEEALQVSMVGHVRAPIAPPTRTVPIIERDYSPPFF</sequence>
<evidence type="ECO:0000256" key="1">
    <source>
        <dbReference type="SAM" id="Phobius"/>
    </source>
</evidence>
<feature type="transmembrane region" description="Helical" evidence="1">
    <location>
        <begin position="257"/>
        <end position="281"/>
    </location>
</feature>
<dbReference type="PANTHER" id="PTHR33512:SF1">
    <property type="entry name" value="PROTEIN, PUTATIVE (DUF1191)-RELATED"/>
    <property type="match status" value="1"/>
</dbReference>
<dbReference type="InterPro" id="IPR010605">
    <property type="entry name" value="DUF1191"/>
</dbReference>
<evidence type="ECO:0008006" key="4">
    <source>
        <dbReference type="Google" id="ProtNLM"/>
    </source>
</evidence>
<organism evidence="3">
    <name type="scientific">Opuntia streptacantha</name>
    <name type="common">Prickly pear cactus</name>
    <name type="synonym">Opuntia cardona</name>
    <dbReference type="NCBI Taxonomy" id="393608"/>
    <lineage>
        <taxon>Eukaryota</taxon>
        <taxon>Viridiplantae</taxon>
        <taxon>Streptophyta</taxon>
        <taxon>Embryophyta</taxon>
        <taxon>Tracheophyta</taxon>
        <taxon>Spermatophyta</taxon>
        <taxon>Magnoliopsida</taxon>
        <taxon>eudicotyledons</taxon>
        <taxon>Gunneridae</taxon>
        <taxon>Pentapetalae</taxon>
        <taxon>Caryophyllales</taxon>
        <taxon>Cactineae</taxon>
        <taxon>Cactaceae</taxon>
        <taxon>Opuntioideae</taxon>
        <taxon>Opuntia</taxon>
    </lineage>
</organism>
<dbReference type="PANTHER" id="PTHR33512">
    <property type="entry name" value="PROTEIN, PUTATIVE (DUF1191)-RELATED"/>
    <property type="match status" value="1"/>
</dbReference>
<proteinExistence type="predicted"/>
<name>A0A7C8YXT6_OPUST</name>
<keyword evidence="2" id="KW-0732">Signal</keyword>